<dbReference type="InterPro" id="IPR007257">
    <property type="entry name" value="GINS_Psf2"/>
</dbReference>
<dbReference type="GO" id="GO:0006260">
    <property type="term" value="P:DNA replication"/>
    <property type="evidence" value="ECO:0007669"/>
    <property type="project" value="UniProtKB-KW"/>
</dbReference>
<organism evidence="9 10">
    <name type="scientific">Elliptochloris bilobata</name>
    <dbReference type="NCBI Taxonomy" id="381761"/>
    <lineage>
        <taxon>Eukaryota</taxon>
        <taxon>Viridiplantae</taxon>
        <taxon>Chlorophyta</taxon>
        <taxon>core chlorophytes</taxon>
        <taxon>Trebouxiophyceae</taxon>
        <taxon>Trebouxiophyceae incertae sedis</taxon>
        <taxon>Elliptochloris clade</taxon>
        <taxon>Elliptochloris</taxon>
    </lineage>
</organism>
<dbReference type="PANTHER" id="PTHR12772">
    <property type="entry name" value="DNA REPLICATION COMPLEX GINS PROTEIN PSF2"/>
    <property type="match status" value="1"/>
</dbReference>
<accession>A0AAW1QMA8</accession>
<name>A0AAW1QMA8_9CHLO</name>
<dbReference type="EMBL" id="JALJOU010000085">
    <property type="protein sequence ID" value="KAK9822624.1"/>
    <property type="molecule type" value="Genomic_DNA"/>
</dbReference>
<dbReference type="GO" id="GO:0000811">
    <property type="term" value="C:GINS complex"/>
    <property type="evidence" value="ECO:0007669"/>
    <property type="project" value="TreeGrafter"/>
</dbReference>
<dbReference type="SUPFAM" id="SSF160059">
    <property type="entry name" value="PriA/YqbF domain"/>
    <property type="match status" value="1"/>
</dbReference>
<dbReference type="PANTHER" id="PTHR12772:SF0">
    <property type="entry name" value="DNA REPLICATION COMPLEX GINS PROTEIN PSF2"/>
    <property type="match status" value="1"/>
</dbReference>
<keyword evidence="10" id="KW-1185">Reference proteome</keyword>
<dbReference type="CDD" id="cd11712">
    <property type="entry name" value="GINS_A_psf2"/>
    <property type="match status" value="1"/>
</dbReference>
<protein>
    <recommendedName>
        <fullName evidence="5">DNA replication complex GINS protein PSF2</fullName>
    </recommendedName>
</protein>
<reference evidence="9 10" key="1">
    <citation type="journal article" date="2024" name="Nat. Commun.">
        <title>Phylogenomics reveals the evolutionary origins of lichenization in chlorophyte algae.</title>
        <authorList>
            <person name="Puginier C."/>
            <person name="Libourel C."/>
            <person name="Otte J."/>
            <person name="Skaloud P."/>
            <person name="Haon M."/>
            <person name="Grisel S."/>
            <person name="Petersen M."/>
            <person name="Berrin J.G."/>
            <person name="Delaux P.M."/>
            <person name="Dal Grande F."/>
            <person name="Keller J."/>
        </authorList>
    </citation>
    <scope>NUCLEOTIDE SEQUENCE [LARGE SCALE GENOMIC DNA]</scope>
    <source>
        <strain evidence="9 10">SAG 245.80</strain>
    </source>
</reference>
<evidence type="ECO:0000313" key="9">
    <source>
        <dbReference type="EMBL" id="KAK9822624.1"/>
    </source>
</evidence>
<sequence length="216" mass="24711">MVHLQETDLLFTPAELEFFAEDEEVEIVPNFQLQDLVNDDMLNIAAGTYGPFRPSSITQVPLWMALMLHKRRKCRINPPAWMAAAQLEAVLEGERNRPEKFQALPFHYQEVAHLLFTHAKDSFGGDLVQVQDLVAEVARVRRNKIQAGLRELQSALSAVKLLDLGYMEVNQIRPFFKASLDRFFRLLPLDPERQEAAEAEPTPGQRPPPRQLRRGT</sequence>
<dbReference type="GO" id="GO:0000727">
    <property type="term" value="P:double-strand break repair via break-induced replication"/>
    <property type="evidence" value="ECO:0007669"/>
    <property type="project" value="TreeGrafter"/>
</dbReference>
<comment type="similarity">
    <text evidence="2 5">Belongs to the GINS2/PSF2 family.</text>
</comment>
<keyword evidence="3 5" id="KW-0235">DNA replication</keyword>
<dbReference type="Pfam" id="PF05916">
    <property type="entry name" value="Sld5"/>
    <property type="match status" value="1"/>
</dbReference>
<evidence type="ECO:0000256" key="6">
    <source>
        <dbReference type="SAM" id="MobiDB-lite"/>
    </source>
</evidence>
<comment type="caution">
    <text evidence="9">The sequence shown here is derived from an EMBL/GenBank/DDBJ whole genome shotgun (WGS) entry which is preliminary data.</text>
</comment>
<dbReference type="PIRSF" id="PIRSF028998">
    <property type="entry name" value="GINS_Psf2_subgr"/>
    <property type="match status" value="1"/>
</dbReference>
<evidence type="ECO:0000256" key="1">
    <source>
        <dbReference type="ARBA" id="ARBA00004123"/>
    </source>
</evidence>
<proteinExistence type="inferred from homology"/>
<dbReference type="InterPro" id="IPR021151">
    <property type="entry name" value="GINS_A"/>
</dbReference>
<dbReference type="AlphaFoldDB" id="A0AAW1QMA8"/>
<dbReference type="Proteomes" id="UP001445335">
    <property type="component" value="Unassembled WGS sequence"/>
</dbReference>
<dbReference type="Pfam" id="PF25005">
    <property type="entry name" value="PSF2_N"/>
    <property type="match status" value="1"/>
</dbReference>
<evidence type="ECO:0000256" key="4">
    <source>
        <dbReference type="ARBA" id="ARBA00023242"/>
    </source>
</evidence>
<feature type="domain" description="DNA replication complex GINS protein PSF2 N-terminal" evidence="8">
    <location>
        <begin position="12"/>
        <end position="76"/>
    </location>
</feature>
<dbReference type="CDD" id="cd21694">
    <property type="entry name" value="GINS_B_Psf2"/>
    <property type="match status" value="1"/>
</dbReference>
<evidence type="ECO:0000259" key="7">
    <source>
        <dbReference type="Pfam" id="PF05916"/>
    </source>
</evidence>
<feature type="domain" description="GINS subunit" evidence="7">
    <location>
        <begin position="81"/>
        <end position="180"/>
    </location>
</feature>
<evidence type="ECO:0000259" key="8">
    <source>
        <dbReference type="Pfam" id="PF25005"/>
    </source>
</evidence>
<dbReference type="InterPro" id="IPR036224">
    <property type="entry name" value="GINS_bundle-like_dom_sf"/>
</dbReference>
<comment type="subcellular location">
    <subcellularLocation>
        <location evidence="1 5">Nucleus</location>
    </subcellularLocation>
</comment>
<evidence type="ECO:0000256" key="2">
    <source>
        <dbReference type="ARBA" id="ARBA00010565"/>
    </source>
</evidence>
<dbReference type="SUPFAM" id="SSF158573">
    <property type="entry name" value="GINS helical bundle-like"/>
    <property type="match status" value="1"/>
</dbReference>
<evidence type="ECO:0000256" key="5">
    <source>
        <dbReference type="PIRNR" id="PIRNR028998"/>
    </source>
</evidence>
<feature type="region of interest" description="Disordered" evidence="6">
    <location>
        <begin position="194"/>
        <end position="216"/>
    </location>
</feature>
<comment type="subunit">
    <text evidence="5">Component of the GINS complex.</text>
</comment>
<evidence type="ECO:0000256" key="3">
    <source>
        <dbReference type="ARBA" id="ARBA00022705"/>
    </source>
</evidence>
<gene>
    <name evidence="9" type="ORF">WJX81_000075</name>
</gene>
<dbReference type="Gene3D" id="3.40.5.50">
    <property type="match status" value="1"/>
</dbReference>
<keyword evidence="4 5" id="KW-0539">Nucleus</keyword>
<dbReference type="InterPro" id="IPR056784">
    <property type="entry name" value="PSF2_N"/>
</dbReference>
<evidence type="ECO:0000313" key="10">
    <source>
        <dbReference type="Proteomes" id="UP001445335"/>
    </source>
</evidence>
<dbReference type="FunFam" id="3.40.5.50:FF:000001">
    <property type="entry name" value="DNA replication complex GINS protein PSF2"/>
    <property type="match status" value="1"/>
</dbReference>
<dbReference type="Gene3D" id="1.20.58.1020">
    <property type="match status" value="1"/>
</dbReference>